<accession>A0AAD5N9E9</accession>
<keyword evidence="2" id="KW-1185">Reference proteome</keyword>
<reference evidence="1" key="1">
    <citation type="submission" date="2021-06" db="EMBL/GenBank/DDBJ databases">
        <title>Parelaphostrongylus tenuis whole genome reference sequence.</title>
        <authorList>
            <person name="Garwood T.J."/>
            <person name="Larsen P.A."/>
            <person name="Fountain-Jones N.M."/>
            <person name="Garbe J.R."/>
            <person name="Macchietto M.G."/>
            <person name="Kania S.A."/>
            <person name="Gerhold R.W."/>
            <person name="Richards J.E."/>
            <person name="Wolf T.M."/>
        </authorList>
    </citation>
    <scope>NUCLEOTIDE SEQUENCE</scope>
    <source>
        <strain evidence="1">MNPRO001-30</strain>
        <tissue evidence="1">Meninges</tissue>
    </source>
</reference>
<dbReference type="EMBL" id="JAHQIW010004806">
    <property type="protein sequence ID" value="KAJ1363826.1"/>
    <property type="molecule type" value="Genomic_DNA"/>
</dbReference>
<evidence type="ECO:0000313" key="2">
    <source>
        <dbReference type="Proteomes" id="UP001196413"/>
    </source>
</evidence>
<organism evidence="1 2">
    <name type="scientific">Parelaphostrongylus tenuis</name>
    <name type="common">Meningeal worm</name>
    <dbReference type="NCBI Taxonomy" id="148309"/>
    <lineage>
        <taxon>Eukaryota</taxon>
        <taxon>Metazoa</taxon>
        <taxon>Ecdysozoa</taxon>
        <taxon>Nematoda</taxon>
        <taxon>Chromadorea</taxon>
        <taxon>Rhabditida</taxon>
        <taxon>Rhabditina</taxon>
        <taxon>Rhabditomorpha</taxon>
        <taxon>Strongyloidea</taxon>
        <taxon>Metastrongylidae</taxon>
        <taxon>Parelaphostrongylus</taxon>
    </lineage>
</organism>
<gene>
    <name evidence="1" type="ORF">KIN20_023773</name>
</gene>
<dbReference type="AlphaFoldDB" id="A0AAD5N9E9"/>
<evidence type="ECO:0000313" key="1">
    <source>
        <dbReference type="EMBL" id="KAJ1363826.1"/>
    </source>
</evidence>
<name>A0AAD5N9E9_PARTN</name>
<comment type="caution">
    <text evidence="1">The sequence shown here is derived from an EMBL/GenBank/DDBJ whole genome shotgun (WGS) entry which is preliminary data.</text>
</comment>
<sequence>MHSGILLQRMPLQADDFVLHLRHSLLELVPYQLPSIASRVISSTWCRFSGTVRYFFVACKWNDT</sequence>
<protein>
    <submittedName>
        <fullName evidence="1">Uncharacterized protein</fullName>
    </submittedName>
</protein>
<dbReference type="Proteomes" id="UP001196413">
    <property type="component" value="Unassembled WGS sequence"/>
</dbReference>
<proteinExistence type="predicted"/>